<dbReference type="EMBL" id="CAXLJM020000013">
    <property type="protein sequence ID" value="CAL8078440.1"/>
    <property type="molecule type" value="Genomic_DNA"/>
</dbReference>
<proteinExistence type="inferred from homology"/>
<feature type="compositionally biased region" description="Polar residues" evidence="6">
    <location>
        <begin position="1959"/>
        <end position="1978"/>
    </location>
</feature>
<dbReference type="PROSITE" id="PS51650">
    <property type="entry name" value="C2_DOCK"/>
    <property type="match status" value="1"/>
</dbReference>
<dbReference type="InterPro" id="IPR043162">
    <property type="entry name" value="DOCK_C_lobe_C"/>
</dbReference>
<dbReference type="Gene3D" id="1.25.40.410">
    <property type="match status" value="1"/>
</dbReference>
<feature type="compositionally biased region" description="Polar residues" evidence="6">
    <location>
        <begin position="1927"/>
        <end position="1945"/>
    </location>
</feature>
<name>A0ABP1PYE5_9HEXA</name>
<evidence type="ECO:0000256" key="4">
    <source>
        <dbReference type="ARBA" id="ARBA00022658"/>
    </source>
</evidence>
<dbReference type="InterPro" id="IPR043161">
    <property type="entry name" value="DOCK_C_lobe_A"/>
</dbReference>
<feature type="compositionally biased region" description="Polar residues" evidence="6">
    <location>
        <begin position="1870"/>
        <end position="1880"/>
    </location>
</feature>
<keyword evidence="3" id="KW-0597">Phosphoprotein</keyword>
<organism evidence="9 10">
    <name type="scientific">Orchesella dallaii</name>
    <dbReference type="NCBI Taxonomy" id="48710"/>
    <lineage>
        <taxon>Eukaryota</taxon>
        <taxon>Metazoa</taxon>
        <taxon>Ecdysozoa</taxon>
        <taxon>Arthropoda</taxon>
        <taxon>Hexapoda</taxon>
        <taxon>Collembola</taxon>
        <taxon>Entomobryomorpha</taxon>
        <taxon>Entomobryoidea</taxon>
        <taxon>Orchesellidae</taxon>
        <taxon>Orchesellinae</taxon>
        <taxon>Orchesella</taxon>
    </lineage>
</organism>
<dbReference type="Gene3D" id="1.20.58.740">
    <property type="match status" value="1"/>
</dbReference>
<comment type="similarity">
    <text evidence="5">Belongs to the DOCK family.</text>
</comment>
<dbReference type="Pfam" id="PF16172">
    <property type="entry name" value="DOCK_N"/>
    <property type="match status" value="1"/>
</dbReference>
<dbReference type="Pfam" id="PF06920">
    <property type="entry name" value="DHR-2_Lobe_A"/>
    <property type="match status" value="1"/>
</dbReference>
<dbReference type="InterPro" id="IPR027357">
    <property type="entry name" value="DOCKER_dom"/>
</dbReference>
<evidence type="ECO:0000313" key="9">
    <source>
        <dbReference type="EMBL" id="CAL8078440.1"/>
    </source>
</evidence>
<reference evidence="9 10" key="1">
    <citation type="submission" date="2024-08" db="EMBL/GenBank/DDBJ databases">
        <authorList>
            <person name="Cucini C."/>
            <person name="Frati F."/>
        </authorList>
    </citation>
    <scope>NUCLEOTIDE SEQUENCE [LARGE SCALE GENOMIC DNA]</scope>
</reference>
<evidence type="ECO:0008006" key="11">
    <source>
        <dbReference type="Google" id="ProtNLM"/>
    </source>
</evidence>
<dbReference type="Pfam" id="PF20421">
    <property type="entry name" value="DHR-2_Lobe_C"/>
    <property type="match status" value="1"/>
</dbReference>
<dbReference type="Gene3D" id="1.20.1270.350">
    <property type="entry name" value="Dedicator of cytokinesis N-terminal subdomain"/>
    <property type="match status" value="1"/>
</dbReference>
<evidence type="ECO:0000256" key="1">
    <source>
        <dbReference type="ARBA" id="ARBA00004496"/>
    </source>
</evidence>
<dbReference type="InterPro" id="IPR046773">
    <property type="entry name" value="DOCKER_Lobe_C"/>
</dbReference>
<dbReference type="Gene3D" id="2.30.30.40">
    <property type="entry name" value="SH3 Domains"/>
    <property type="match status" value="1"/>
</dbReference>
<keyword evidence="10" id="KW-1185">Reference proteome</keyword>
<dbReference type="InterPro" id="IPR035892">
    <property type="entry name" value="C2_domain_sf"/>
</dbReference>
<accession>A0ABP1PYE5</accession>
<sequence length="2014" mass="232023">MEASVWHTVEDRRCYGVVIYNFDGTERNCPYGITAYLGESVLIKGECKNWYYVRKFDSDDGGIIPKTYIRILDCTVIRNGESEVVIPKIPTLAQEINAALREWHKISKKLFVCADKFPKDKESGSQETAEPDSQTFTIMEQMIIQLHECRKRVMSSNLTVENLKDLKKQVARIIDTGNNLLKLDMVVRDENGNPLDPKTTSTIELFRQHQKSSHKLRKHGRGANRGSRIFYQSSHSLLVTLEKISWRIVDECEVRFYLYDGKDEVPFTESVQCTFTAGTVPKLPVKMLFTDLGKSDLERTKVYLVAYVVRIGAMEFKDVESKKDNSSAPFSGKPNNIQVRRPYGVAAKDVTYLFRENAGNNNINELQTMFYMPCGSDDTLDSTLQKIKTAELASNNGKDPRAVGLLLRFSMISGTTQPIHEEQPFSKRNGPITARKMGFPEVIYPNDVRNDLYINLMRGEFYRSGAKSSDKNIEVSVSVHDDRGRLLREVISGGNGSPSRDPYKSVVYYHEDKPKWNEYFKITLPMNIEEFSSAHIRFTFKHRSSTDSKDRSERPFALAYLRLKEVEGTAVKDGIHDLIVYKVDPKHFKESEVEYLSLPYERTPNWQVTAKPACPAGFSCVPKDCFFIRTTLCSTKFTQDADLLGLLQWVTKLKHIAESTPLSQTEDGQRQLIPALLLRLKEILQKVQKVDGAEIVKFLTDVFDALFSILVDPVDSILTELRSGRASIYGSVLDSSELRKYELGQMDIGTCDRPVFDCLIYIFGLILDHKYQNFQSVLSIYIEDGFFSTLAYKKLTKELEKAISTPDPSDNVLRIMKSIEFFFKFIIRSFEHHKRVLLMELGGGDDCEYEGNEEFDRLMDGLFHALRTLLSRRDNPQDPYILAEGGCLKHIPAVITDIIHVYAPRRLSEHLVELVLAIPQGKLTKQKLQFITDIIHSEIFLDPECRFLLLPIVTSNIQQHLPGSDEELRRKSMETQQHGSHSKLEKIFGTPLVLQNVYGRLQPPDNSNHFEETEKCVELLGDVLDIFHRQPHEQKKHHICYIMQILLRPIIMSIGTIGDNDPLAGNMVAIFLSLLREMNSYQFEILTILINSLKAERTPEHIMIPGPPKQSLLKFLNDVLVVLKNLFHKSYFPPDWNEMVLLQNSVVIGAFEHFAATVKAEFVEPFEEQPWNNFFQSAVSFLIQDSLQLEEFSQAKRSYITQNYGDMRKRATELIRQMWFSLGESKRIRFVPMMVGTFLDMAFVPESELRKSTIPIFFDMMHCEFDQERPRRSFEQVEEELIRKVVEGFEGGKGDVEFRDIFYETMYELCQNNRTGFRDAGITMVVTITKLMDLLLQYREVMYEEDSGNRMSCINNLLDFSQEINRKDLYLRYLYKLHDLHVQAGNFTEAAFTLKLHSRQLEWSDDEIPITLRTNPNRHASLITQTELKETLYHEIIEYFSKAKMFECALEICDELRQQYSEEMYNYAQLPSLLQKMATFYDRILKETRFEPNYFRVAFYGKEFPSFLQDKAFVYRGGAYERLGDFETRMLERYPRAELLRSLGLPSDDVRYSNKQYLQICSVEPVMNTNKRISGMKYADENIRKYYKVNEVEKFMYQRPYHQEPRDPDNEFASLWLDRYTLWTTQSFPGIMGWFPVERQMASKIPPILNATETLEKNNEKLREMVLSHCLNNDLNVNPLSMKLNGILDAAVMGGVSNYEKAFLTPEYLERHPDELSIIEELKRLVTCQVPIIAECLKIHGRKSSSELKPLHKRLEESFEKFERHIEEFYGVNRRDLRDDALRREMERALKKQQIVKPLAAPKETVIKLDPHSAPRGSIAIGRSIGSFSSTISLYQNHPKICRHKSQKSMGYFKRASQSSFSGSMDGDQLTVTTPQSATLPRNGGNPFFPTKLSPVDSTNEGKTSQELLIPLTETRPPRSHAEQRKSQSWTASGDSRSSIISMNSLDFPRPNAYPSEPGSRTSVNSPDSAIDTYSSDETAPPLPPKQRDKHSENKPPTPPPKPPMRFFRDVPQP</sequence>
<protein>
    <recommendedName>
        <fullName evidence="11">Dedicator of cytokinesis protein 1</fullName>
    </recommendedName>
</protein>
<dbReference type="InterPro" id="IPR056372">
    <property type="entry name" value="TPR_DOCK"/>
</dbReference>
<feature type="compositionally biased region" description="Basic and acidic residues" evidence="6">
    <location>
        <begin position="1916"/>
        <end position="1926"/>
    </location>
</feature>
<dbReference type="InterPro" id="IPR042455">
    <property type="entry name" value="DOCK_N_sub1"/>
</dbReference>
<evidence type="ECO:0000259" key="7">
    <source>
        <dbReference type="PROSITE" id="PS51650"/>
    </source>
</evidence>
<dbReference type="InterPro" id="IPR026791">
    <property type="entry name" value="DOCK"/>
</dbReference>
<feature type="domain" description="DOCKER" evidence="8">
    <location>
        <begin position="1361"/>
        <end position="1775"/>
    </location>
</feature>
<dbReference type="Pfam" id="PF23554">
    <property type="entry name" value="TPR_DOCK"/>
    <property type="match status" value="2"/>
</dbReference>
<evidence type="ECO:0000256" key="2">
    <source>
        <dbReference type="ARBA" id="ARBA00022490"/>
    </source>
</evidence>
<dbReference type="PANTHER" id="PTHR45653:SF10">
    <property type="entry name" value="MYOBLAST CITY, ISOFORM B"/>
    <property type="match status" value="1"/>
</dbReference>
<dbReference type="InterPro" id="IPR046769">
    <property type="entry name" value="DOCKER_Lobe_A"/>
</dbReference>
<keyword evidence="4" id="KW-0344">Guanine-nucleotide releasing factor</keyword>
<feature type="region of interest" description="Disordered" evidence="6">
    <location>
        <begin position="1858"/>
        <end position="2014"/>
    </location>
</feature>
<evidence type="ECO:0000256" key="5">
    <source>
        <dbReference type="PROSITE-ProRule" id="PRU00983"/>
    </source>
</evidence>
<comment type="caution">
    <text evidence="9">The sequence shown here is derived from an EMBL/GenBank/DDBJ whole genome shotgun (WGS) entry which is preliminary data.</text>
</comment>
<evidence type="ECO:0000259" key="8">
    <source>
        <dbReference type="PROSITE" id="PS51651"/>
    </source>
</evidence>
<gene>
    <name evidence="9" type="ORF">ODALV1_LOCUS4096</name>
</gene>
<evidence type="ECO:0000256" key="6">
    <source>
        <dbReference type="SAM" id="MobiDB-lite"/>
    </source>
</evidence>
<keyword evidence="2" id="KW-0963">Cytoplasm</keyword>
<dbReference type="Pfam" id="PF14429">
    <property type="entry name" value="DOCK-C2"/>
    <property type="match status" value="1"/>
</dbReference>
<dbReference type="Proteomes" id="UP001642540">
    <property type="component" value="Unassembled WGS sequence"/>
</dbReference>
<dbReference type="Pfam" id="PF20422">
    <property type="entry name" value="DHR-2_Lobe_B"/>
    <property type="match status" value="1"/>
</dbReference>
<feature type="compositionally biased region" description="Polar residues" evidence="6">
    <location>
        <begin position="1896"/>
        <end position="1907"/>
    </location>
</feature>
<dbReference type="InterPro" id="IPR046770">
    <property type="entry name" value="DOCKER_Lobe_B"/>
</dbReference>
<dbReference type="PANTHER" id="PTHR45653">
    <property type="entry name" value="DEDICATOR OF CYTOKINESIS"/>
    <property type="match status" value="1"/>
</dbReference>
<dbReference type="PROSITE" id="PS51651">
    <property type="entry name" value="DOCKER"/>
    <property type="match status" value="1"/>
</dbReference>
<dbReference type="InterPro" id="IPR032376">
    <property type="entry name" value="DOCK_N"/>
</dbReference>
<dbReference type="Gene3D" id="2.60.40.150">
    <property type="entry name" value="C2 domain"/>
    <property type="match status" value="1"/>
</dbReference>
<comment type="subcellular location">
    <subcellularLocation>
        <location evidence="1">Cytoplasm</location>
    </subcellularLocation>
</comment>
<evidence type="ECO:0000313" key="10">
    <source>
        <dbReference type="Proteomes" id="UP001642540"/>
    </source>
</evidence>
<dbReference type="InterPro" id="IPR027007">
    <property type="entry name" value="C2_DOCK-type_domain"/>
</dbReference>
<feature type="domain" description="C2 DOCK-type" evidence="7">
    <location>
        <begin position="449"/>
        <end position="633"/>
    </location>
</feature>
<evidence type="ECO:0000256" key="3">
    <source>
        <dbReference type="ARBA" id="ARBA00022553"/>
    </source>
</evidence>